<gene>
    <name evidence="3" type="ORF">BD410DRAFT_840697</name>
</gene>
<keyword evidence="1" id="KW-0472">Membrane</keyword>
<evidence type="ECO:0000313" key="3">
    <source>
        <dbReference type="EMBL" id="TDL21236.1"/>
    </source>
</evidence>
<dbReference type="OrthoDB" id="2802397at2759"/>
<sequence length="296" mass="32600">MSAGELDDSLRQVATTVVSTLTTKEYADVITFTLLAYDYIVTIDVEIAHIWKQRFTGATAFFFLNRYMFILSVCLKWIFRSYASNDSPVRLRDSPVICVVNKSVLDRCVVLGISVDFLDFFTITITVKLIFTLRTWAIWMRSGRILVCVGLLGIATVGMDILGVQLGLTFQQQLLSRHGSTAALTLAKILLALRNPSSPSLAFTLQVISGTIVVATGNIVINRMLLNLRQVALSDVEVSGGIPPEISQEGTTFATNTFIGNLGAPMCTTELCGDEVVDQREDENIHDNAEFHGNHK</sequence>
<evidence type="ECO:0000256" key="1">
    <source>
        <dbReference type="SAM" id="Phobius"/>
    </source>
</evidence>
<dbReference type="EMBL" id="ML170182">
    <property type="protein sequence ID" value="TDL21236.1"/>
    <property type="molecule type" value="Genomic_DNA"/>
</dbReference>
<keyword evidence="1" id="KW-1133">Transmembrane helix</keyword>
<feature type="transmembrane region" description="Helical" evidence="1">
    <location>
        <begin position="201"/>
        <end position="221"/>
    </location>
</feature>
<evidence type="ECO:0000259" key="2">
    <source>
        <dbReference type="Pfam" id="PF20151"/>
    </source>
</evidence>
<organism evidence="3 4">
    <name type="scientific">Rickenella mellea</name>
    <dbReference type="NCBI Taxonomy" id="50990"/>
    <lineage>
        <taxon>Eukaryota</taxon>
        <taxon>Fungi</taxon>
        <taxon>Dikarya</taxon>
        <taxon>Basidiomycota</taxon>
        <taxon>Agaricomycotina</taxon>
        <taxon>Agaricomycetes</taxon>
        <taxon>Hymenochaetales</taxon>
        <taxon>Rickenellaceae</taxon>
        <taxon>Rickenella</taxon>
    </lineage>
</organism>
<feature type="transmembrane region" description="Helical" evidence="1">
    <location>
        <begin position="145"/>
        <end position="168"/>
    </location>
</feature>
<dbReference type="Proteomes" id="UP000294933">
    <property type="component" value="Unassembled WGS sequence"/>
</dbReference>
<dbReference type="InterPro" id="IPR045340">
    <property type="entry name" value="DUF6533"/>
</dbReference>
<protein>
    <recommendedName>
        <fullName evidence="2">DUF6533 domain-containing protein</fullName>
    </recommendedName>
</protein>
<reference evidence="3 4" key="1">
    <citation type="submission" date="2018-06" db="EMBL/GenBank/DDBJ databases">
        <title>A transcriptomic atlas of mushroom development highlights an independent origin of complex multicellularity.</title>
        <authorList>
            <consortium name="DOE Joint Genome Institute"/>
            <person name="Krizsan K."/>
            <person name="Almasi E."/>
            <person name="Merenyi Z."/>
            <person name="Sahu N."/>
            <person name="Viragh M."/>
            <person name="Koszo T."/>
            <person name="Mondo S."/>
            <person name="Kiss B."/>
            <person name="Balint B."/>
            <person name="Kues U."/>
            <person name="Barry K."/>
            <person name="Hegedus J.C."/>
            <person name="Henrissat B."/>
            <person name="Johnson J."/>
            <person name="Lipzen A."/>
            <person name="Ohm R."/>
            <person name="Nagy I."/>
            <person name="Pangilinan J."/>
            <person name="Yan J."/>
            <person name="Xiong Y."/>
            <person name="Grigoriev I.V."/>
            <person name="Hibbett D.S."/>
            <person name="Nagy L.G."/>
        </authorList>
    </citation>
    <scope>NUCLEOTIDE SEQUENCE [LARGE SCALE GENOMIC DNA]</scope>
    <source>
        <strain evidence="3 4">SZMC22713</strain>
    </source>
</reference>
<feature type="transmembrane region" description="Helical" evidence="1">
    <location>
        <begin position="109"/>
        <end position="133"/>
    </location>
</feature>
<feature type="domain" description="DUF6533" evidence="2">
    <location>
        <begin position="26"/>
        <end position="71"/>
    </location>
</feature>
<keyword evidence="4" id="KW-1185">Reference proteome</keyword>
<proteinExistence type="predicted"/>
<feature type="transmembrane region" description="Helical" evidence="1">
    <location>
        <begin position="60"/>
        <end position="79"/>
    </location>
</feature>
<evidence type="ECO:0000313" key="4">
    <source>
        <dbReference type="Proteomes" id="UP000294933"/>
    </source>
</evidence>
<keyword evidence="1" id="KW-0812">Transmembrane</keyword>
<accession>A0A4Y7Q1R2</accession>
<name>A0A4Y7Q1R2_9AGAM</name>
<dbReference type="VEuPathDB" id="FungiDB:BD410DRAFT_840697"/>
<dbReference type="Pfam" id="PF20151">
    <property type="entry name" value="DUF6533"/>
    <property type="match status" value="1"/>
</dbReference>
<dbReference type="AlphaFoldDB" id="A0A4Y7Q1R2"/>